<dbReference type="SUPFAM" id="SSF56672">
    <property type="entry name" value="DNA/RNA polymerases"/>
    <property type="match status" value="1"/>
</dbReference>
<keyword evidence="1" id="KW-0378">Hydrolase</keyword>
<dbReference type="InterPro" id="IPR013103">
    <property type="entry name" value="RVT_2"/>
</dbReference>
<dbReference type="SUPFAM" id="SSF53098">
    <property type="entry name" value="Ribonuclease H-like"/>
    <property type="match status" value="1"/>
</dbReference>
<gene>
    <name evidence="4" type="primary">POLX_350</name>
    <name evidence="4" type="ORF">CK203_075122</name>
</gene>
<feature type="compositionally biased region" description="Basic and acidic residues" evidence="2">
    <location>
        <begin position="592"/>
        <end position="606"/>
    </location>
</feature>
<evidence type="ECO:0000256" key="2">
    <source>
        <dbReference type="SAM" id="MobiDB-lite"/>
    </source>
</evidence>
<dbReference type="GO" id="GO:0003676">
    <property type="term" value="F:nucleic acid binding"/>
    <property type="evidence" value="ECO:0007669"/>
    <property type="project" value="InterPro"/>
</dbReference>
<dbReference type="PROSITE" id="PS50994">
    <property type="entry name" value="INTEGRASE"/>
    <property type="match status" value="1"/>
</dbReference>
<dbReference type="Proteomes" id="UP000288805">
    <property type="component" value="Unassembled WGS sequence"/>
</dbReference>
<dbReference type="InterPro" id="IPR001584">
    <property type="entry name" value="Integrase_cat-core"/>
</dbReference>
<dbReference type="AlphaFoldDB" id="A0A438F9M9"/>
<feature type="region of interest" description="Disordered" evidence="2">
    <location>
        <begin position="586"/>
        <end position="606"/>
    </location>
</feature>
<dbReference type="InterPro" id="IPR043502">
    <property type="entry name" value="DNA/RNA_pol_sf"/>
</dbReference>
<evidence type="ECO:0000259" key="3">
    <source>
        <dbReference type="PROSITE" id="PS50994"/>
    </source>
</evidence>
<reference evidence="4 5" key="1">
    <citation type="journal article" date="2018" name="PLoS Genet.">
        <title>Population sequencing reveals clonal diversity and ancestral inbreeding in the grapevine cultivar Chardonnay.</title>
        <authorList>
            <person name="Roach M.J."/>
            <person name="Johnson D.L."/>
            <person name="Bohlmann J."/>
            <person name="van Vuuren H.J."/>
            <person name="Jones S.J."/>
            <person name="Pretorius I.S."/>
            <person name="Schmidt S.A."/>
            <person name="Borneman A.R."/>
        </authorList>
    </citation>
    <scope>NUCLEOTIDE SEQUENCE [LARGE SCALE GENOMIC DNA]</scope>
    <source>
        <strain evidence="5">cv. Chardonnay</strain>
        <tissue evidence="4">Leaf</tissue>
    </source>
</reference>
<dbReference type="InterPro" id="IPR012337">
    <property type="entry name" value="RNaseH-like_sf"/>
</dbReference>
<dbReference type="EMBL" id="QGNW01001073">
    <property type="protein sequence ID" value="RVW56662.1"/>
    <property type="molecule type" value="Genomic_DNA"/>
</dbReference>
<sequence length="828" mass="93925">MYLADDSALDVVGLGDVRISLPNGSVWLLEKVRHIPDLRRNLISVGQLDDEGHAILFVGGTWKVTKGARVLARGKKTGTLHMTSCPRDTIAVADASTDISLWHRRLGHMSEKGMKMLLSKGKLPELKSIDFDMCESCILGKQKKVSFLKTGRTPKAEKLELVHTDLWGPSPIASLGGSRYYITFIDDSSRKGIKMEKTIPRTPQQNGVAERMNRTLNERARSMRLHAGLPKTFWVDAVSTAAYLKNRRPSVPMEFRLPKEVWSGKEVMYKDRSSVVSDVIEIDQKKSEFVNLDELTKRYSPVLNYLLLTDGGEPECYDEALQDENSSKWELAMKDEMDSLLGNQTWELTELPVGKKALHNKWVYRIKNEHDGSKRYKAILVVKGFQQKEGIDYTEIFSPVVKMSTIRLVLGMVAAENLHLEQLDVKTAFLHGDLEEDLYMIQPEGFIVQEKENLVCKLRKSLYGLKQAPRQWYKKFDNFMHRIGFKRCEADHCCYVKSFDNSYIILLLYVDDMLIVGSDIEKINNLKKQLSKQFAMKDLGAAKQILGMRIIRDKTNGTLKLSQSEYVKKVLSRFNMNEAKPVSTPLGSHFKLSKEQSPKTEEERDHMSKVPYVSAIGSLMYAMVCTRPDIAHVVGVVSRFMSRPRKQHWETVKWILRYLKGSLDTCLCFTGASLKLQGYVDADFTGDIDSRKSTTRFVFTLGGTAISWASNLQKIVTLSTTEVEYVAAIEVGKEMIWLHGFLDELGKKQEMGILHSDSRSAIFLAKNSAFHSKSKHIQTKYHFIRYLVEDKLVILEKICGSKNPTDMLTKGVTIEKLKLCTASIGLLA</sequence>
<dbReference type="PANTHER" id="PTHR11439">
    <property type="entry name" value="GAG-POL-RELATED RETROTRANSPOSON"/>
    <property type="match status" value="1"/>
</dbReference>
<protein>
    <submittedName>
        <fullName evidence="4">Retrovirus-related Pol polyprotein from transposon TNT 1-94</fullName>
    </submittedName>
</protein>
<dbReference type="Pfam" id="PF13976">
    <property type="entry name" value="gag_pre-integrs"/>
    <property type="match status" value="1"/>
</dbReference>
<keyword evidence="1" id="KW-0645">Protease</keyword>
<dbReference type="PANTHER" id="PTHR11439:SF467">
    <property type="entry name" value="INTEGRASE CATALYTIC DOMAIN-CONTAINING PROTEIN"/>
    <property type="match status" value="1"/>
</dbReference>
<dbReference type="InterPro" id="IPR054722">
    <property type="entry name" value="PolX-like_BBD"/>
</dbReference>
<dbReference type="Pfam" id="PF07727">
    <property type="entry name" value="RVT_2"/>
    <property type="match status" value="1"/>
</dbReference>
<keyword evidence="1" id="KW-0064">Aspartyl protease</keyword>
<dbReference type="Pfam" id="PF22936">
    <property type="entry name" value="Pol_BBD"/>
    <property type="match status" value="1"/>
</dbReference>
<evidence type="ECO:0000313" key="5">
    <source>
        <dbReference type="Proteomes" id="UP000288805"/>
    </source>
</evidence>
<evidence type="ECO:0000313" key="4">
    <source>
        <dbReference type="EMBL" id="RVW56662.1"/>
    </source>
</evidence>
<dbReference type="Gene3D" id="3.30.420.10">
    <property type="entry name" value="Ribonuclease H-like superfamily/Ribonuclease H"/>
    <property type="match status" value="1"/>
</dbReference>
<comment type="caution">
    <text evidence="4">The sequence shown here is derived from an EMBL/GenBank/DDBJ whole genome shotgun (WGS) entry which is preliminary data.</text>
</comment>
<evidence type="ECO:0000256" key="1">
    <source>
        <dbReference type="ARBA" id="ARBA00022750"/>
    </source>
</evidence>
<dbReference type="CDD" id="cd09272">
    <property type="entry name" value="RNase_HI_RT_Ty1"/>
    <property type="match status" value="1"/>
</dbReference>
<dbReference type="InterPro" id="IPR025724">
    <property type="entry name" value="GAG-pre-integrase_dom"/>
</dbReference>
<name>A0A438F9M9_VITVI</name>
<accession>A0A438F9M9</accession>
<proteinExistence type="predicted"/>
<dbReference type="GO" id="GO:0004190">
    <property type="term" value="F:aspartic-type endopeptidase activity"/>
    <property type="evidence" value="ECO:0007669"/>
    <property type="project" value="UniProtKB-KW"/>
</dbReference>
<feature type="domain" description="Integrase catalytic" evidence="3">
    <location>
        <begin position="82"/>
        <end position="266"/>
    </location>
</feature>
<dbReference type="GO" id="GO:0015074">
    <property type="term" value="P:DNA integration"/>
    <property type="evidence" value="ECO:0007669"/>
    <property type="project" value="InterPro"/>
</dbReference>
<organism evidence="4 5">
    <name type="scientific">Vitis vinifera</name>
    <name type="common">Grape</name>
    <dbReference type="NCBI Taxonomy" id="29760"/>
    <lineage>
        <taxon>Eukaryota</taxon>
        <taxon>Viridiplantae</taxon>
        <taxon>Streptophyta</taxon>
        <taxon>Embryophyta</taxon>
        <taxon>Tracheophyta</taxon>
        <taxon>Spermatophyta</taxon>
        <taxon>Magnoliopsida</taxon>
        <taxon>eudicotyledons</taxon>
        <taxon>Gunneridae</taxon>
        <taxon>Pentapetalae</taxon>
        <taxon>rosids</taxon>
        <taxon>Vitales</taxon>
        <taxon>Vitaceae</taxon>
        <taxon>Viteae</taxon>
        <taxon>Vitis</taxon>
    </lineage>
</organism>
<dbReference type="InterPro" id="IPR036397">
    <property type="entry name" value="RNaseH_sf"/>
</dbReference>